<gene>
    <name evidence="2" type="ORF">AMORRO_LOCUS12264</name>
</gene>
<evidence type="ECO:0000256" key="1">
    <source>
        <dbReference type="SAM" id="MobiDB-lite"/>
    </source>
</evidence>
<dbReference type="Proteomes" id="UP000789342">
    <property type="component" value="Unassembled WGS sequence"/>
</dbReference>
<feature type="compositionally biased region" description="Acidic residues" evidence="1">
    <location>
        <begin position="63"/>
        <end position="75"/>
    </location>
</feature>
<evidence type="ECO:0000313" key="2">
    <source>
        <dbReference type="EMBL" id="CAG8703492.1"/>
    </source>
</evidence>
<dbReference type="AlphaFoldDB" id="A0A9N9HSJ7"/>
<feature type="non-terminal residue" evidence="2">
    <location>
        <position position="150"/>
    </location>
</feature>
<proteinExistence type="predicted"/>
<comment type="caution">
    <text evidence="2">The sequence shown here is derived from an EMBL/GenBank/DDBJ whole genome shotgun (WGS) entry which is preliminary data.</text>
</comment>
<feature type="non-terminal residue" evidence="2">
    <location>
        <position position="1"/>
    </location>
</feature>
<feature type="compositionally biased region" description="Acidic residues" evidence="1">
    <location>
        <begin position="35"/>
        <end position="47"/>
    </location>
</feature>
<keyword evidence="3" id="KW-1185">Reference proteome</keyword>
<sequence length="150" mass="16795">KELEVPISNNGVEGLARPDEPESSDYESGGTYGEFEYEREDVEEEEGYYTRERSGGRTTDWESGAEETTDQEETPPSESRTEEAETPSPTIYLAVLEEVPTPEEEEEPAAGGPKTDLENLMEGERGEVAKLFEMEKELFAESLDELTQTD</sequence>
<dbReference type="EMBL" id="CAJVPV010017655">
    <property type="protein sequence ID" value="CAG8703492.1"/>
    <property type="molecule type" value="Genomic_DNA"/>
</dbReference>
<protein>
    <submittedName>
        <fullName evidence="2">5980_t:CDS:1</fullName>
    </submittedName>
</protein>
<feature type="region of interest" description="Disordered" evidence="1">
    <location>
        <begin position="1"/>
        <end position="121"/>
    </location>
</feature>
<accession>A0A9N9HSJ7</accession>
<evidence type="ECO:0000313" key="3">
    <source>
        <dbReference type="Proteomes" id="UP000789342"/>
    </source>
</evidence>
<name>A0A9N9HSJ7_9GLOM</name>
<reference evidence="2" key="1">
    <citation type="submission" date="2021-06" db="EMBL/GenBank/DDBJ databases">
        <authorList>
            <person name="Kallberg Y."/>
            <person name="Tangrot J."/>
            <person name="Rosling A."/>
        </authorList>
    </citation>
    <scope>NUCLEOTIDE SEQUENCE</scope>
    <source>
        <strain evidence="2">CL551</strain>
    </source>
</reference>
<organism evidence="2 3">
    <name type="scientific">Acaulospora morrowiae</name>
    <dbReference type="NCBI Taxonomy" id="94023"/>
    <lineage>
        <taxon>Eukaryota</taxon>
        <taxon>Fungi</taxon>
        <taxon>Fungi incertae sedis</taxon>
        <taxon>Mucoromycota</taxon>
        <taxon>Glomeromycotina</taxon>
        <taxon>Glomeromycetes</taxon>
        <taxon>Diversisporales</taxon>
        <taxon>Acaulosporaceae</taxon>
        <taxon>Acaulospora</taxon>
    </lineage>
</organism>